<evidence type="ECO:0000313" key="2">
    <source>
        <dbReference type="EMBL" id="KAK4193164.1"/>
    </source>
</evidence>
<name>A0AAN7ANF4_9PEZI</name>
<reference evidence="2" key="1">
    <citation type="journal article" date="2023" name="Mol. Phylogenet. Evol.">
        <title>Genome-scale phylogeny and comparative genomics of the fungal order Sordariales.</title>
        <authorList>
            <person name="Hensen N."/>
            <person name="Bonometti L."/>
            <person name="Westerberg I."/>
            <person name="Brannstrom I.O."/>
            <person name="Guillou S."/>
            <person name="Cros-Aarteil S."/>
            <person name="Calhoun S."/>
            <person name="Haridas S."/>
            <person name="Kuo A."/>
            <person name="Mondo S."/>
            <person name="Pangilinan J."/>
            <person name="Riley R."/>
            <person name="LaButti K."/>
            <person name="Andreopoulos B."/>
            <person name="Lipzen A."/>
            <person name="Chen C."/>
            <person name="Yan M."/>
            <person name="Daum C."/>
            <person name="Ng V."/>
            <person name="Clum A."/>
            <person name="Steindorff A."/>
            <person name="Ohm R.A."/>
            <person name="Martin F."/>
            <person name="Silar P."/>
            <person name="Natvig D.O."/>
            <person name="Lalanne C."/>
            <person name="Gautier V."/>
            <person name="Ament-Velasquez S.L."/>
            <person name="Kruys A."/>
            <person name="Hutchinson M.I."/>
            <person name="Powell A.J."/>
            <person name="Barry K."/>
            <person name="Miller A.N."/>
            <person name="Grigoriev I.V."/>
            <person name="Debuchy R."/>
            <person name="Gladieux P."/>
            <person name="Hiltunen Thoren M."/>
            <person name="Johannesson H."/>
        </authorList>
    </citation>
    <scope>NUCLEOTIDE SEQUENCE</scope>
    <source>
        <strain evidence="2">PSN309</strain>
    </source>
</reference>
<feature type="transmembrane region" description="Helical" evidence="1">
    <location>
        <begin position="59"/>
        <end position="79"/>
    </location>
</feature>
<comment type="caution">
    <text evidence="2">The sequence shown here is derived from an EMBL/GenBank/DDBJ whole genome shotgun (WGS) entry which is preliminary data.</text>
</comment>
<dbReference type="EMBL" id="MU864351">
    <property type="protein sequence ID" value="KAK4193164.1"/>
    <property type="molecule type" value="Genomic_DNA"/>
</dbReference>
<dbReference type="Proteomes" id="UP001302126">
    <property type="component" value="Unassembled WGS sequence"/>
</dbReference>
<keyword evidence="3" id="KW-1185">Reference proteome</keyword>
<accession>A0AAN7ANF4</accession>
<dbReference type="AlphaFoldDB" id="A0AAN7ANF4"/>
<sequence length="80" mass="8919">MAALLGSGESGESLVILNRVTLAFHCAFFFLFPRAVGSGEWVCGWLDCLVRWRWFGPNLYAVAAATCFFLSFGGLFWTLF</sequence>
<evidence type="ECO:0000256" key="1">
    <source>
        <dbReference type="SAM" id="Phobius"/>
    </source>
</evidence>
<organism evidence="2 3">
    <name type="scientific">Podospora australis</name>
    <dbReference type="NCBI Taxonomy" id="1536484"/>
    <lineage>
        <taxon>Eukaryota</taxon>
        <taxon>Fungi</taxon>
        <taxon>Dikarya</taxon>
        <taxon>Ascomycota</taxon>
        <taxon>Pezizomycotina</taxon>
        <taxon>Sordariomycetes</taxon>
        <taxon>Sordariomycetidae</taxon>
        <taxon>Sordariales</taxon>
        <taxon>Podosporaceae</taxon>
        <taxon>Podospora</taxon>
    </lineage>
</organism>
<feature type="transmembrane region" description="Helical" evidence="1">
    <location>
        <begin position="12"/>
        <end position="32"/>
    </location>
</feature>
<keyword evidence="1" id="KW-0472">Membrane</keyword>
<evidence type="ECO:0000313" key="3">
    <source>
        <dbReference type="Proteomes" id="UP001302126"/>
    </source>
</evidence>
<keyword evidence="1" id="KW-1133">Transmembrane helix</keyword>
<gene>
    <name evidence="2" type="ORF">QBC35DRAFT_480805</name>
</gene>
<reference evidence="2" key="2">
    <citation type="submission" date="2023-05" db="EMBL/GenBank/DDBJ databases">
        <authorList>
            <consortium name="Lawrence Berkeley National Laboratory"/>
            <person name="Steindorff A."/>
            <person name="Hensen N."/>
            <person name="Bonometti L."/>
            <person name="Westerberg I."/>
            <person name="Brannstrom I.O."/>
            <person name="Guillou S."/>
            <person name="Cros-Aarteil S."/>
            <person name="Calhoun S."/>
            <person name="Haridas S."/>
            <person name="Kuo A."/>
            <person name="Mondo S."/>
            <person name="Pangilinan J."/>
            <person name="Riley R."/>
            <person name="Labutti K."/>
            <person name="Andreopoulos B."/>
            <person name="Lipzen A."/>
            <person name="Chen C."/>
            <person name="Yanf M."/>
            <person name="Daum C."/>
            <person name="Ng V."/>
            <person name="Clum A."/>
            <person name="Ohm R."/>
            <person name="Martin F."/>
            <person name="Silar P."/>
            <person name="Natvig D."/>
            <person name="Lalanne C."/>
            <person name="Gautier V."/>
            <person name="Ament-Velasquez S.L."/>
            <person name="Kruys A."/>
            <person name="Hutchinson M.I."/>
            <person name="Powell A.J."/>
            <person name="Barry K."/>
            <person name="Miller A.N."/>
            <person name="Grigoriev I.V."/>
            <person name="Debuchy R."/>
            <person name="Gladieux P."/>
            <person name="Thoren M.H."/>
            <person name="Johannesson H."/>
        </authorList>
    </citation>
    <scope>NUCLEOTIDE SEQUENCE</scope>
    <source>
        <strain evidence="2">PSN309</strain>
    </source>
</reference>
<proteinExistence type="predicted"/>
<keyword evidence="1" id="KW-0812">Transmembrane</keyword>
<protein>
    <submittedName>
        <fullName evidence="2">Uncharacterized protein</fullName>
    </submittedName>
</protein>